<gene>
    <name evidence="1" type="ORF">C5167_047421</name>
</gene>
<protein>
    <submittedName>
        <fullName evidence="1">Uncharacterized protein</fullName>
    </submittedName>
</protein>
<dbReference type="AlphaFoldDB" id="A0A4Y7LGK7"/>
<organism evidence="1 2">
    <name type="scientific">Papaver somniferum</name>
    <name type="common">Opium poppy</name>
    <dbReference type="NCBI Taxonomy" id="3469"/>
    <lineage>
        <taxon>Eukaryota</taxon>
        <taxon>Viridiplantae</taxon>
        <taxon>Streptophyta</taxon>
        <taxon>Embryophyta</taxon>
        <taxon>Tracheophyta</taxon>
        <taxon>Spermatophyta</taxon>
        <taxon>Magnoliopsida</taxon>
        <taxon>Ranunculales</taxon>
        <taxon>Papaveraceae</taxon>
        <taxon>Papaveroideae</taxon>
        <taxon>Papaver</taxon>
    </lineage>
</organism>
<dbReference type="Gramene" id="RZC84633">
    <property type="protein sequence ID" value="RZC84633"/>
    <property type="gene ID" value="C5167_047421"/>
</dbReference>
<dbReference type="Proteomes" id="UP000316621">
    <property type="component" value="Chromosome 11"/>
</dbReference>
<sequence>MPWHGMENFTLVFGFERTPISLQLMALNDSHNNTARSNASEMLCVNSCIPTH</sequence>
<dbReference type="EMBL" id="CM010725">
    <property type="protein sequence ID" value="RZC84633.1"/>
    <property type="molecule type" value="Genomic_DNA"/>
</dbReference>
<keyword evidence="2" id="KW-1185">Reference proteome</keyword>
<name>A0A4Y7LGK7_PAPSO</name>
<reference evidence="1 2" key="1">
    <citation type="journal article" date="2018" name="Science">
        <title>The opium poppy genome and morphinan production.</title>
        <authorList>
            <person name="Guo L."/>
            <person name="Winzer T."/>
            <person name="Yang X."/>
            <person name="Li Y."/>
            <person name="Ning Z."/>
            <person name="He Z."/>
            <person name="Teodor R."/>
            <person name="Lu Y."/>
            <person name="Bowser T.A."/>
            <person name="Graham I.A."/>
            <person name="Ye K."/>
        </authorList>
    </citation>
    <scope>NUCLEOTIDE SEQUENCE [LARGE SCALE GENOMIC DNA]</scope>
    <source>
        <strain evidence="2">cv. HN1</strain>
        <tissue evidence="1">Leaves</tissue>
    </source>
</reference>
<evidence type="ECO:0000313" key="2">
    <source>
        <dbReference type="Proteomes" id="UP000316621"/>
    </source>
</evidence>
<evidence type="ECO:0000313" key="1">
    <source>
        <dbReference type="EMBL" id="RZC84633.1"/>
    </source>
</evidence>
<proteinExistence type="predicted"/>
<accession>A0A4Y7LGK7</accession>